<protein>
    <submittedName>
        <fullName evidence="1">Uncharacterized protein</fullName>
    </submittedName>
</protein>
<name>A0A2N5T0B7_9BASI</name>
<dbReference type="OrthoDB" id="2503934at2759"/>
<comment type="caution">
    <text evidence="1">The sequence shown here is derived from an EMBL/GenBank/DDBJ whole genome shotgun (WGS) entry which is preliminary data.</text>
</comment>
<keyword evidence="2" id="KW-1185">Reference proteome</keyword>
<evidence type="ECO:0000313" key="1">
    <source>
        <dbReference type="EMBL" id="PLW18922.1"/>
    </source>
</evidence>
<sequence>MKGSKRRCSKSKSLILLSLQYKSRPNLPSKISGIHSQTHLEQPKQTSSSTSLFIVKLIASLMHSRGTETRNCELVNNSSPAKPGQPRWYCPFCQWRYYWSSETLHVHIAKCDGN</sequence>
<evidence type="ECO:0000313" key="2">
    <source>
        <dbReference type="Proteomes" id="UP000235388"/>
    </source>
</evidence>
<dbReference type="Proteomes" id="UP000235388">
    <property type="component" value="Unassembled WGS sequence"/>
</dbReference>
<proteinExistence type="predicted"/>
<dbReference type="AlphaFoldDB" id="A0A2N5T0B7"/>
<gene>
    <name evidence="1" type="ORF">PCANC_12823</name>
</gene>
<reference evidence="1 2" key="1">
    <citation type="submission" date="2017-11" db="EMBL/GenBank/DDBJ databases">
        <title>De novo assembly and phasing of dikaryotic genomes from two isolates of Puccinia coronata f. sp. avenae, the causal agent of oat crown rust.</title>
        <authorList>
            <person name="Miller M.E."/>
            <person name="Zhang Y."/>
            <person name="Omidvar V."/>
            <person name="Sperschneider J."/>
            <person name="Schwessinger B."/>
            <person name="Raley C."/>
            <person name="Palmer J.M."/>
            <person name="Garnica D."/>
            <person name="Upadhyaya N."/>
            <person name="Rathjen J."/>
            <person name="Taylor J.M."/>
            <person name="Park R.F."/>
            <person name="Dodds P.N."/>
            <person name="Hirsch C.D."/>
            <person name="Kianian S.F."/>
            <person name="Figueroa M."/>
        </authorList>
    </citation>
    <scope>NUCLEOTIDE SEQUENCE [LARGE SCALE GENOMIC DNA]</scope>
    <source>
        <strain evidence="1">12NC29</strain>
    </source>
</reference>
<dbReference type="EMBL" id="PGCJ01000822">
    <property type="protein sequence ID" value="PLW18922.1"/>
    <property type="molecule type" value="Genomic_DNA"/>
</dbReference>
<organism evidence="1 2">
    <name type="scientific">Puccinia coronata f. sp. avenae</name>
    <dbReference type="NCBI Taxonomy" id="200324"/>
    <lineage>
        <taxon>Eukaryota</taxon>
        <taxon>Fungi</taxon>
        <taxon>Dikarya</taxon>
        <taxon>Basidiomycota</taxon>
        <taxon>Pucciniomycotina</taxon>
        <taxon>Pucciniomycetes</taxon>
        <taxon>Pucciniales</taxon>
        <taxon>Pucciniaceae</taxon>
        <taxon>Puccinia</taxon>
    </lineage>
</organism>
<accession>A0A2N5T0B7</accession>